<dbReference type="PROSITE" id="PS51257">
    <property type="entry name" value="PROKAR_LIPOPROTEIN"/>
    <property type="match status" value="1"/>
</dbReference>
<dbReference type="EMBL" id="CACVAX010000041">
    <property type="protein sequence ID" value="CAA6814624.1"/>
    <property type="molecule type" value="Genomic_DNA"/>
</dbReference>
<gene>
    <name evidence="3" type="ORF">HELGO_WM6699</name>
</gene>
<evidence type="ECO:0000256" key="1">
    <source>
        <dbReference type="SAM" id="Coils"/>
    </source>
</evidence>
<dbReference type="Gene3D" id="3.40.50.10610">
    <property type="entry name" value="ABC-type transport auxiliary lipoprotein component"/>
    <property type="match status" value="1"/>
</dbReference>
<keyword evidence="1" id="KW-0175">Coiled coil</keyword>
<sequence length="183" mass="21414">MKNLFLILVLLLFTACASKKFYTLGEQLDVRPQTTQSEHLDVLTVTVPKYLKEHKIVRQITAYQIELIDEAHWLIPMEKKLTQMLIEYLEQSMNNPNVHLYPWEGSEQSSKRISLTIKRFIASNEEVHLKANYSIIKLNDNRTQTKTFETKVKSSKKIEEMIKAMEKAYLELLENIANTLNNK</sequence>
<evidence type="ECO:0000259" key="2">
    <source>
        <dbReference type="Pfam" id="PF03886"/>
    </source>
</evidence>
<dbReference type="Pfam" id="PF03886">
    <property type="entry name" value="ABC_trans_aux"/>
    <property type="match status" value="1"/>
</dbReference>
<organism evidence="3">
    <name type="scientific">uncultured Sulfurovum sp</name>
    <dbReference type="NCBI Taxonomy" id="269237"/>
    <lineage>
        <taxon>Bacteria</taxon>
        <taxon>Pseudomonadati</taxon>
        <taxon>Campylobacterota</taxon>
        <taxon>Epsilonproteobacteria</taxon>
        <taxon>Campylobacterales</taxon>
        <taxon>Sulfurovaceae</taxon>
        <taxon>Sulfurovum</taxon>
        <taxon>environmental samples</taxon>
    </lineage>
</organism>
<feature type="domain" description="ABC-type transport auxiliary lipoprotein component" evidence="2">
    <location>
        <begin position="22"/>
        <end position="177"/>
    </location>
</feature>
<accession>A0A6S6T6R9</accession>
<protein>
    <recommendedName>
        <fullName evidence="2">ABC-type transport auxiliary lipoprotein component domain-containing protein</fullName>
    </recommendedName>
</protein>
<evidence type="ECO:0000313" key="3">
    <source>
        <dbReference type="EMBL" id="CAA6814624.1"/>
    </source>
</evidence>
<feature type="coiled-coil region" evidence="1">
    <location>
        <begin position="155"/>
        <end position="182"/>
    </location>
</feature>
<reference evidence="3" key="1">
    <citation type="submission" date="2020-01" db="EMBL/GenBank/DDBJ databases">
        <authorList>
            <person name="Meier V. D."/>
            <person name="Meier V D."/>
        </authorList>
    </citation>
    <scope>NUCLEOTIDE SEQUENCE</scope>
    <source>
        <strain evidence="3">HLG_WM_MAG_04</strain>
    </source>
</reference>
<name>A0A6S6T6R9_9BACT</name>
<proteinExistence type="predicted"/>
<dbReference type="AlphaFoldDB" id="A0A6S6T6R9"/>
<dbReference type="SUPFAM" id="SSF159594">
    <property type="entry name" value="XCC0632-like"/>
    <property type="match status" value="1"/>
</dbReference>
<dbReference type="InterPro" id="IPR005586">
    <property type="entry name" value="ABC_trans_aux"/>
</dbReference>